<evidence type="ECO:0000313" key="4">
    <source>
        <dbReference type="EMBL" id="CAG69302.1"/>
    </source>
</evidence>
<organism evidence="4 5">
    <name type="scientific">Acinetobacter baylyi (strain ATCC 33305 / BD413 / ADP1)</name>
    <dbReference type="NCBI Taxonomy" id="62977"/>
    <lineage>
        <taxon>Bacteria</taxon>
        <taxon>Pseudomonadati</taxon>
        <taxon>Pseudomonadota</taxon>
        <taxon>Gammaproteobacteria</taxon>
        <taxon>Moraxellales</taxon>
        <taxon>Moraxellaceae</taxon>
        <taxon>Acinetobacter</taxon>
    </lineage>
</organism>
<dbReference type="SUPFAM" id="SSF47203">
    <property type="entry name" value="Acyl-CoA dehydrogenase C-terminal domain-like"/>
    <property type="match status" value="1"/>
</dbReference>
<evidence type="ECO:0000259" key="2">
    <source>
        <dbReference type="Pfam" id="PF02771"/>
    </source>
</evidence>
<dbReference type="eggNOG" id="COG1960">
    <property type="taxonomic scope" value="Bacteria"/>
</dbReference>
<dbReference type="OrthoDB" id="6184213at2"/>
<dbReference type="PIRSF" id="PIRSF016578">
    <property type="entry name" value="HsaA"/>
    <property type="match status" value="1"/>
</dbReference>
<evidence type="ECO:0000259" key="3">
    <source>
        <dbReference type="Pfam" id="PF08028"/>
    </source>
</evidence>
<proteinExistence type="predicted"/>
<dbReference type="GO" id="GO:0050660">
    <property type="term" value="F:flavin adenine dinucleotide binding"/>
    <property type="evidence" value="ECO:0007669"/>
    <property type="project" value="InterPro"/>
</dbReference>
<dbReference type="STRING" id="202950.GCA_001485005_01480"/>
<dbReference type="Pfam" id="PF08028">
    <property type="entry name" value="Acyl-CoA_dh_2"/>
    <property type="match status" value="1"/>
</dbReference>
<dbReference type="GO" id="GO:0006552">
    <property type="term" value="P:L-leucine catabolic process"/>
    <property type="evidence" value="ECO:0007669"/>
    <property type="project" value="TreeGrafter"/>
</dbReference>
<dbReference type="InterPro" id="IPR036250">
    <property type="entry name" value="AcylCo_DH-like_C"/>
</dbReference>
<dbReference type="Gene3D" id="2.40.110.10">
    <property type="entry name" value="Butyryl-CoA Dehydrogenase, subunit A, domain 2"/>
    <property type="match status" value="1"/>
</dbReference>
<sequence length="437" mass="49299">MEYIMTNLNVHAFITELSHQPELDTATIYRVWGEPVSDRYDDLAQHFRPVFQKIKQGTLAREQTHQLPFEQLAWLKDSGFTRLRLPKQYGGFEASIPELFALLIELAEADSNLPQILRIHFGFTEDVLISKNQKFKQRWLKRIARGETIGSAWSEGGQQSIHQFQTHLSKDHDDQILVTGKKYYTTGSLFADWIDVGVTDFEGESASVIIAREAKGVEIIDDWNGFGQQLTASGTAIFKEVQIDANEILNDELRFKYSSAFYQLVQLAIITGLARAATYDVSAAVAKRTRNYSHANSQFIQNDPQILQVVGQVRTAAYSAGVLVEKVAQSLQRTYLAALQDNEQKEADLNALTELESAQAQGVITTLVLNASTLLFDALGASASDKKYGFDRYWRNVRTLSSHNPRIFKERIIGDFSVNGKLPPYQWRIGNAIELNK</sequence>
<dbReference type="Pfam" id="PF02771">
    <property type="entry name" value="Acyl-CoA_dh_N"/>
    <property type="match status" value="1"/>
</dbReference>
<gene>
    <name evidence="4" type="ordered locus">ACIAD2537</name>
</gene>
<dbReference type="GO" id="GO:0008470">
    <property type="term" value="F:3-methylbutanoyl-CoA dehydrogenase activity"/>
    <property type="evidence" value="ECO:0007669"/>
    <property type="project" value="TreeGrafter"/>
</dbReference>
<dbReference type="EMBL" id="CR543861">
    <property type="protein sequence ID" value="CAG69302.1"/>
    <property type="molecule type" value="Genomic_DNA"/>
</dbReference>
<dbReference type="SUPFAM" id="SSF56645">
    <property type="entry name" value="Acyl-CoA dehydrogenase NM domain-like"/>
    <property type="match status" value="1"/>
</dbReference>
<feature type="domain" description="Acyl-CoA dehydrogenase C-terminal" evidence="3">
    <location>
        <begin position="266"/>
        <end position="403"/>
    </location>
</feature>
<dbReference type="InterPro" id="IPR013107">
    <property type="entry name" value="Acyl-CoA_DH_C"/>
</dbReference>
<dbReference type="PANTHER" id="PTHR43884">
    <property type="entry name" value="ACYL-COA DEHYDROGENASE"/>
    <property type="match status" value="1"/>
</dbReference>
<protein>
    <submittedName>
        <fullName evidence="4">Putative acyl-CoA dehydrogenase</fullName>
    </submittedName>
</protein>
<keyword evidence="1" id="KW-0560">Oxidoreductase</keyword>
<dbReference type="InterPro" id="IPR013786">
    <property type="entry name" value="AcylCoA_DH/ox_N"/>
</dbReference>
<dbReference type="Gene3D" id="1.10.540.10">
    <property type="entry name" value="Acyl-CoA dehydrogenase/oxidase, N-terminal domain"/>
    <property type="match status" value="1"/>
</dbReference>
<reference evidence="4 5" key="1">
    <citation type="journal article" date="2004" name="Nucleic Acids Res.">
        <title>Unique features revealed by the genome sequence of Acinetobacter sp. ADP1, a versatile and naturally transformation competent bacterium.</title>
        <authorList>
            <person name="Barbe V."/>
            <person name="Vallenet D."/>
            <person name="Fonknechten N."/>
            <person name="Kreimeyer A."/>
            <person name="Oztas S."/>
            <person name="Labarre L."/>
            <person name="Cruveiller S."/>
            <person name="Robert C."/>
            <person name="Duprat S."/>
            <person name="Wincker P."/>
            <person name="Ornston L.N."/>
            <person name="Weissenbach J."/>
            <person name="Marliere P."/>
            <person name="Cohen G.N."/>
            <person name="Medigue C."/>
        </authorList>
    </citation>
    <scope>NUCLEOTIDE SEQUENCE [LARGE SCALE GENOMIC DNA]</scope>
    <source>
        <strain evidence="5">ATCC 33305 / BD413 / ADP1</strain>
    </source>
</reference>
<dbReference type="AlphaFoldDB" id="Q6F9G2"/>
<dbReference type="Proteomes" id="UP000000430">
    <property type="component" value="Chromosome"/>
</dbReference>
<dbReference type="PANTHER" id="PTHR43884:SF12">
    <property type="entry name" value="ISOVALERYL-COA DEHYDROGENASE, MITOCHONDRIAL-RELATED"/>
    <property type="match status" value="1"/>
</dbReference>
<evidence type="ECO:0000313" key="5">
    <source>
        <dbReference type="Proteomes" id="UP000000430"/>
    </source>
</evidence>
<name>Q6F9G2_ACIAD</name>
<dbReference type="InterPro" id="IPR037069">
    <property type="entry name" value="AcylCoA_DH/ox_N_sf"/>
</dbReference>
<accession>Q6F9G2</accession>
<dbReference type="Gene3D" id="1.20.140.10">
    <property type="entry name" value="Butyryl-CoA Dehydrogenase, subunit A, domain 3"/>
    <property type="match status" value="1"/>
</dbReference>
<feature type="domain" description="Acyl-CoA dehydrogenase/oxidase N-terminal" evidence="2">
    <location>
        <begin position="54"/>
        <end position="147"/>
    </location>
</feature>
<dbReference type="KEGG" id="aci:ACIAD2537"/>
<dbReference type="HOGENOM" id="CLU_018204_10_0_6"/>
<dbReference type="InterPro" id="IPR009100">
    <property type="entry name" value="AcylCoA_DH/oxidase_NM_dom_sf"/>
</dbReference>
<dbReference type="InterPro" id="IPR046373">
    <property type="entry name" value="Acyl-CoA_Oxase/DH_mid-dom_sf"/>
</dbReference>
<evidence type="ECO:0000256" key="1">
    <source>
        <dbReference type="ARBA" id="ARBA00023002"/>
    </source>
</evidence>